<feature type="transmembrane region" description="Helical" evidence="9">
    <location>
        <begin position="87"/>
        <end position="109"/>
    </location>
</feature>
<accession>A0ABM8ZLJ6</accession>
<evidence type="ECO:0000256" key="7">
    <source>
        <dbReference type="ARBA" id="ARBA00023136"/>
    </source>
</evidence>
<evidence type="ECO:0000256" key="6">
    <source>
        <dbReference type="ARBA" id="ARBA00022989"/>
    </source>
</evidence>
<feature type="transmembrane region" description="Helical" evidence="9">
    <location>
        <begin position="161"/>
        <end position="184"/>
    </location>
</feature>
<organism evidence="10 11">
    <name type="scientific">Vibrio hippocampi</name>
    <dbReference type="NCBI Taxonomy" id="654686"/>
    <lineage>
        <taxon>Bacteria</taxon>
        <taxon>Pseudomonadati</taxon>
        <taxon>Pseudomonadota</taxon>
        <taxon>Gammaproteobacteria</taxon>
        <taxon>Vibrionales</taxon>
        <taxon>Vibrionaceae</taxon>
        <taxon>Vibrio</taxon>
    </lineage>
</organism>
<protein>
    <submittedName>
        <fullName evidence="10">Inner membrane protein YgaZ</fullName>
    </submittedName>
</protein>
<evidence type="ECO:0000313" key="11">
    <source>
        <dbReference type="Proteomes" id="UP000838160"/>
    </source>
</evidence>
<comment type="similarity">
    <text evidence="2">Belongs to the AzlC family.</text>
</comment>
<keyword evidence="5 9" id="KW-0812">Transmembrane</keyword>
<keyword evidence="7 9" id="KW-0472">Membrane</keyword>
<evidence type="ECO:0000256" key="5">
    <source>
        <dbReference type="ARBA" id="ARBA00022692"/>
    </source>
</evidence>
<sequence>MSQGTQNGSRDTEFNKNRFTDNKPSKNEQTDKKLSNAWLLGVKDAIPLMSGYIPVAISFGLISLQSGFGIWETIVISSLIYAGASQFLFVAMVASGAPILLVIVMTLLVNARHLVYGPNIAPYLNRSRWWIPLMHGLTDQIFALALTRFPQLSEPQRIQWYTSAAVIAWLSWILGTALGVIVGSELVKQWPLLGEILPFALPALFLVLLAPKFDSIKWTISLLTTTAIAVIVKLYGFPNLAIPLAAVLGTMLFYVIKHLQHQRGES</sequence>
<evidence type="ECO:0000256" key="9">
    <source>
        <dbReference type="SAM" id="Phobius"/>
    </source>
</evidence>
<dbReference type="InterPro" id="IPR011606">
    <property type="entry name" value="Brnchd-chn_aa_trnsp_permease"/>
</dbReference>
<feature type="transmembrane region" description="Helical" evidence="9">
    <location>
        <begin position="52"/>
        <end position="75"/>
    </location>
</feature>
<feature type="transmembrane region" description="Helical" evidence="9">
    <location>
        <begin position="129"/>
        <end position="149"/>
    </location>
</feature>
<evidence type="ECO:0000256" key="4">
    <source>
        <dbReference type="ARBA" id="ARBA00022475"/>
    </source>
</evidence>
<feature type="transmembrane region" description="Helical" evidence="9">
    <location>
        <begin position="190"/>
        <end position="209"/>
    </location>
</feature>
<keyword evidence="6 9" id="KW-1133">Transmembrane helix</keyword>
<dbReference type="PANTHER" id="PTHR34979:SF1">
    <property type="entry name" value="INNER MEMBRANE PROTEIN YGAZ"/>
    <property type="match status" value="1"/>
</dbReference>
<feature type="compositionally biased region" description="Basic and acidic residues" evidence="8">
    <location>
        <begin position="10"/>
        <end position="30"/>
    </location>
</feature>
<dbReference type="EMBL" id="CAKLCM010000003">
    <property type="protein sequence ID" value="CAH0529307.1"/>
    <property type="molecule type" value="Genomic_DNA"/>
</dbReference>
<feature type="region of interest" description="Disordered" evidence="8">
    <location>
        <begin position="1"/>
        <end position="30"/>
    </location>
</feature>
<comment type="subcellular location">
    <subcellularLocation>
        <location evidence="1">Cell membrane</location>
        <topology evidence="1">Multi-pass membrane protein</topology>
    </subcellularLocation>
</comment>
<dbReference type="Pfam" id="PF03591">
    <property type="entry name" value="AzlC"/>
    <property type="match status" value="1"/>
</dbReference>
<gene>
    <name evidence="10" type="primary">ygaZ</name>
    <name evidence="10" type="ORF">VHP8226_03154</name>
</gene>
<reference evidence="10" key="1">
    <citation type="submission" date="2021-12" db="EMBL/GenBank/DDBJ databases">
        <authorList>
            <person name="Rodrigo-Torres L."/>
            <person name="Arahal R. D."/>
            <person name="Lucena T."/>
        </authorList>
    </citation>
    <scope>NUCLEOTIDE SEQUENCE</scope>
    <source>
        <strain evidence="10">CECT 8226</strain>
    </source>
</reference>
<dbReference type="PANTHER" id="PTHR34979">
    <property type="entry name" value="INNER MEMBRANE PROTEIN YGAZ"/>
    <property type="match status" value="1"/>
</dbReference>
<keyword evidence="3" id="KW-0813">Transport</keyword>
<comment type="caution">
    <text evidence="10">The sequence shown here is derived from an EMBL/GenBank/DDBJ whole genome shotgun (WGS) entry which is preliminary data.</text>
</comment>
<dbReference type="Proteomes" id="UP000838160">
    <property type="component" value="Unassembled WGS sequence"/>
</dbReference>
<evidence type="ECO:0000256" key="3">
    <source>
        <dbReference type="ARBA" id="ARBA00022448"/>
    </source>
</evidence>
<evidence type="ECO:0000313" key="10">
    <source>
        <dbReference type="EMBL" id="CAH0529307.1"/>
    </source>
</evidence>
<proteinExistence type="inferred from homology"/>
<evidence type="ECO:0000256" key="1">
    <source>
        <dbReference type="ARBA" id="ARBA00004651"/>
    </source>
</evidence>
<dbReference type="RefSeq" id="WP_237486003.1">
    <property type="nucleotide sequence ID" value="NZ_CAKLCM010000003.1"/>
</dbReference>
<evidence type="ECO:0000256" key="8">
    <source>
        <dbReference type="SAM" id="MobiDB-lite"/>
    </source>
</evidence>
<feature type="transmembrane region" description="Helical" evidence="9">
    <location>
        <begin position="240"/>
        <end position="256"/>
    </location>
</feature>
<keyword evidence="4" id="KW-1003">Cell membrane</keyword>
<evidence type="ECO:0000256" key="2">
    <source>
        <dbReference type="ARBA" id="ARBA00010735"/>
    </source>
</evidence>
<keyword evidence="11" id="KW-1185">Reference proteome</keyword>
<name>A0ABM8ZLJ6_9VIBR</name>